<accession>A0ABS6K849</accession>
<keyword evidence="6 8" id="KW-0413">Isomerase</keyword>
<dbReference type="InterPro" id="IPR047215">
    <property type="entry name" value="Galactose_mutarotase-like"/>
</dbReference>
<dbReference type="NCBIfam" id="NF008277">
    <property type="entry name" value="PRK11055.1"/>
    <property type="match status" value="1"/>
</dbReference>
<dbReference type="InterPro" id="IPR008183">
    <property type="entry name" value="Aldose_1/G6P_1-epimerase"/>
</dbReference>
<dbReference type="Gene3D" id="2.70.98.10">
    <property type="match status" value="1"/>
</dbReference>
<dbReference type="PIRSF" id="PIRSF005096">
    <property type="entry name" value="GALM"/>
    <property type="match status" value="1"/>
</dbReference>
<dbReference type="Pfam" id="PF01263">
    <property type="entry name" value="Aldose_epim"/>
    <property type="match status" value="1"/>
</dbReference>
<dbReference type="InterPro" id="IPR018052">
    <property type="entry name" value="Ald1_epimerase_CS"/>
</dbReference>
<evidence type="ECO:0000256" key="3">
    <source>
        <dbReference type="ARBA" id="ARBA00006206"/>
    </source>
</evidence>
<dbReference type="InterPro" id="IPR014718">
    <property type="entry name" value="GH-type_carb-bd"/>
</dbReference>
<dbReference type="RefSeq" id="WP_158352811.1">
    <property type="nucleotide sequence ID" value="NZ_JAHQCX010000007.1"/>
</dbReference>
<dbReference type="InterPro" id="IPR011013">
    <property type="entry name" value="Gal_mutarotase_sf_dom"/>
</dbReference>
<comment type="pathway">
    <text evidence="2 8">Carbohydrate metabolism; hexose metabolism.</text>
</comment>
<dbReference type="Proteomes" id="UP001314681">
    <property type="component" value="Unassembled WGS sequence"/>
</dbReference>
<evidence type="ECO:0000256" key="7">
    <source>
        <dbReference type="ARBA" id="ARBA00023277"/>
    </source>
</evidence>
<dbReference type="EMBL" id="JAHQCX010000007">
    <property type="protein sequence ID" value="MBU9726696.1"/>
    <property type="molecule type" value="Genomic_DNA"/>
</dbReference>
<dbReference type="EC" id="5.1.3.3" evidence="4 8"/>
<evidence type="ECO:0000256" key="4">
    <source>
        <dbReference type="ARBA" id="ARBA00013185"/>
    </source>
</evidence>
<sequence>MGITTSKFQDSEATLYTMENSNGCKLTVCDYGAVLYSLLMPDRDGKMLDVVLGYEGPEGYRHNDPGLGAVVGRNANRIGKAAFELNGIVWKLEQNDNGNNLHSGFNRYYERMWDAKMSGTDAEPAVIFSLHSPDGDQGFPGTADVTVTYTLTADNEVKISYHAVSDKDTIFNMTNHSYFNLNGHDSGDAVDQILWMDADAYTPADAELIPTGEIAPVDLTPMDFRVAKRIRDEIDSDFEQLTMAGGYDHNWVLAHPGSGRPFAVLKSEKSGIVMEMYTDLPGVQFYSGNFLKGEIGKGGCSYARRAGVCFETQYYPDAVNKPEFPSPVVKAGECYHTTTVYKFKCE</sequence>
<keyword evidence="10" id="KW-1185">Reference proteome</keyword>
<dbReference type="PANTHER" id="PTHR10091:SF0">
    <property type="entry name" value="GALACTOSE MUTAROTASE"/>
    <property type="match status" value="1"/>
</dbReference>
<name>A0ABS6K849_9FIRM</name>
<organism evidence="9 10">
    <name type="scientific">Diplocloster modestus</name>
    <dbReference type="NCBI Taxonomy" id="2850322"/>
    <lineage>
        <taxon>Bacteria</taxon>
        <taxon>Bacillati</taxon>
        <taxon>Bacillota</taxon>
        <taxon>Clostridia</taxon>
        <taxon>Lachnospirales</taxon>
        <taxon>Lachnospiraceae</taxon>
        <taxon>Diplocloster</taxon>
    </lineage>
</organism>
<evidence type="ECO:0000256" key="2">
    <source>
        <dbReference type="ARBA" id="ARBA00005028"/>
    </source>
</evidence>
<dbReference type="SUPFAM" id="SSF74650">
    <property type="entry name" value="Galactose mutarotase-like"/>
    <property type="match status" value="1"/>
</dbReference>
<dbReference type="PANTHER" id="PTHR10091">
    <property type="entry name" value="ALDOSE-1-EPIMERASE"/>
    <property type="match status" value="1"/>
</dbReference>
<comment type="catalytic activity">
    <reaction evidence="1 8">
        <text>alpha-D-glucose = beta-D-glucose</text>
        <dbReference type="Rhea" id="RHEA:10264"/>
        <dbReference type="ChEBI" id="CHEBI:15903"/>
        <dbReference type="ChEBI" id="CHEBI:17925"/>
        <dbReference type="EC" id="5.1.3.3"/>
    </reaction>
</comment>
<evidence type="ECO:0000313" key="10">
    <source>
        <dbReference type="Proteomes" id="UP001314681"/>
    </source>
</evidence>
<dbReference type="PROSITE" id="PS00545">
    <property type="entry name" value="ALDOSE_1_EPIMERASE"/>
    <property type="match status" value="1"/>
</dbReference>
<comment type="caution">
    <text evidence="9">The sequence shown here is derived from an EMBL/GenBank/DDBJ whole genome shotgun (WGS) entry which is preliminary data.</text>
</comment>
<evidence type="ECO:0000313" key="9">
    <source>
        <dbReference type="EMBL" id="MBU9726696.1"/>
    </source>
</evidence>
<evidence type="ECO:0000256" key="5">
    <source>
        <dbReference type="ARBA" id="ARBA00014165"/>
    </source>
</evidence>
<evidence type="ECO:0000256" key="1">
    <source>
        <dbReference type="ARBA" id="ARBA00001614"/>
    </source>
</evidence>
<reference evidence="9 10" key="1">
    <citation type="submission" date="2021-06" db="EMBL/GenBank/DDBJ databases">
        <title>Description of novel taxa of the family Lachnospiraceae.</title>
        <authorList>
            <person name="Chaplin A.V."/>
            <person name="Sokolova S.R."/>
            <person name="Pikina A.P."/>
            <person name="Korzhanova M."/>
            <person name="Belova V."/>
            <person name="Korostin D."/>
            <person name="Efimov B.A."/>
        </authorList>
    </citation>
    <scope>NUCLEOTIDE SEQUENCE [LARGE SCALE GENOMIC DNA]</scope>
    <source>
        <strain evidence="9 10">ASD4241</strain>
    </source>
</reference>
<comment type="similarity">
    <text evidence="3 8">Belongs to the aldose epimerase family.</text>
</comment>
<proteinExistence type="inferred from homology"/>
<evidence type="ECO:0000256" key="8">
    <source>
        <dbReference type="PIRNR" id="PIRNR005096"/>
    </source>
</evidence>
<dbReference type="CDD" id="cd09019">
    <property type="entry name" value="galactose_mutarotase_like"/>
    <property type="match status" value="1"/>
</dbReference>
<gene>
    <name evidence="9" type="ORF">KTH90_11790</name>
</gene>
<protein>
    <recommendedName>
        <fullName evidence="5 8">Aldose 1-epimerase</fullName>
        <ecNumber evidence="4 8">5.1.3.3</ecNumber>
    </recommendedName>
</protein>
<keyword evidence="7 8" id="KW-0119">Carbohydrate metabolism</keyword>
<dbReference type="InterPro" id="IPR015443">
    <property type="entry name" value="Aldose_1-epimerase"/>
</dbReference>
<evidence type="ECO:0000256" key="6">
    <source>
        <dbReference type="ARBA" id="ARBA00023235"/>
    </source>
</evidence>